<dbReference type="Proteomes" id="UP000324222">
    <property type="component" value="Unassembled WGS sequence"/>
</dbReference>
<evidence type="ECO:0000313" key="2">
    <source>
        <dbReference type="Proteomes" id="UP000324222"/>
    </source>
</evidence>
<name>A0A5B7HMA6_PORTR</name>
<reference evidence="1 2" key="1">
    <citation type="submission" date="2019-05" db="EMBL/GenBank/DDBJ databases">
        <title>Another draft genome of Portunus trituberculatus and its Hox gene families provides insights of decapod evolution.</title>
        <authorList>
            <person name="Jeong J.-H."/>
            <person name="Song I."/>
            <person name="Kim S."/>
            <person name="Choi T."/>
            <person name="Kim D."/>
            <person name="Ryu S."/>
            <person name="Kim W."/>
        </authorList>
    </citation>
    <scope>NUCLEOTIDE SEQUENCE [LARGE SCALE GENOMIC DNA]</scope>
    <source>
        <tissue evidence="1">Muscle</tissue>
    </source>
</reference>
<dbReference type="EMBL" id="VSRR010031615">
    <property type="protein sequence ID" value="MPC70735.1"/>
    <property type="molecule type" value="Genomic_DNA"/>
</dbReference>
<organism evidence="1 2">
    <name type="scientific">Portunus trituberculatus</name>
    <name type="common">Swimming crab</name>
    <name type="synonym">Neptunus trituberculatus</name>
    <dbReference type="NCBI Taxonomy" id="210409"/>
    <lineage>
        <taxon>Eukaryota</taxon>
        <taxon>Metazoa</taxon>
        <taxon>Ecdysozoa</taxon>
        <taxon>Arthropoda</taxon>
        <taxon>Crustacea</taxon>
        <taxon>Multicrustacea</taxon>
        <taxon>Malacostraca</taxon>
        <taxon>Eumalacostraca</taxon>
        <taxon>Eucarida</taxon>
        <taxon>Decapoda</taxon>
        <taxon>Pleocyemata</taxon>
        <taxon>Brachyura</taxon>
        <taxon>Eubrachyura</taxon>
        <taxon>Portunoidea</taxon>
        <taxon>Portunidae</taxon>
        <taxon>Portuninae</taxon>
        <taxon>Portunus</taxon>
    </lineage>
</organism>
<gene>
    <name evidence="1" type="ORF">E2C01_064991</name>
</gene>
<comment type="caution">
    <text evidence="1">The sequence shown here is derived from an EMBL/GenBank/DDBJ whole genome shotgun (WGS) entry which is preliminary data.</text>
</comment>
<accession>A0A5B7HMA6</accession>
<proteinExistence type="predicted"/>
<evidence type="ECO:0000313" key="1">
    <source>
        <dbReference type="EMBL" id="MPC70735.1"/>
    </source>
</evidence>
<sequence length="62" mass="7035">MSTWGHLREVSYGDPCVVPSLVSCSEWLPSIPLRSRTRFRTLDCGSLSLVICRLIIDHVTFK</sequence>
<dbReference type="AlphaFoldDB" id="A0A5B7HMA6"/>
<protein>
    <submittedName>
        <fullName evidence="1">Uncharacterized protein</fullName>
    </submittedName>
</protein>
<keyword evidence="2" id="KW-1185">Reference proteome</keyword>